<dbReference type="EMBL" id="GBXM01065305">
    <property type="protein sequence ID" value="JAH43272.1"/>
    <property type="molecule type" value="Transcribed_RNA"/>
</dbReference>
<reference evidence="1" key="2">
    <citation type="journal article" date="2015" name="Fish Shellfish Immunol.">
        <title>Early steps in the European eel (Anguilla anguilla)-Vibrio vulnificus interaction in the gills: Role of the RtxA13 toxin.</title>
        <authorList>
            <person name="Callol A."/>
            <person name="Pajuelo D."/>
            <person name="Ebbesson L."/>
            <person name="Teles M."/>
            <person name="MacKenzie S."/>
            <person name="Amaro C."/>
        </authorList>
    </citation>
    <scope>NUCLEOTIDE SEQUENCE</scope>
</reference>
<evidence type="ECO:0000313" key="1">
    <source>
        <dbReference type="EMBL" id="JAH43272.1"/>
    </source>
</evidence>
<dbReference type="AlphaFoldDB" id="A0A0E9SPW3"/>
<organism evidence="1">
    <name type="scientific">Anguilla anguilla</name>
    <name type="common">European freshwater eel</name>
    <name type="synonym">Muraena anguilla</name>
    <dbReference type="NCBI Taxonomy" id="7936"/>
    <lineage>
        <taxon>Eukaryota</taxon>
        <taxon>Metazoa</taxon>
        <taxon>Chordata</taxon>
        <taxon>Craniata</taxon>
        <taxon>Vertebrata</taxon>
        <taxon>Euteleostomi</taxon>
        <taxon>Actinopterygii</taxon>
        <taxon>Neopterygii</taxon>
        <taxon>Teleostei</taxon>
        <taxon>Anguilliformes</taxon>
        <taxon>Anguillidae</taxon>
        <taxon>Anguilla</taxon>
    </lineage>
</organism>
<accession>A0A0E9SPW3</accession>
<name>A0A0E9SPW3_ANGAN</name>
<protein>
    <submittedName>
        <fullName evidence="1">Uncharacterized protein</fullName>
    </submittedName>
</protein>
<reference evidence="1" key="1">
    <citation type="submission" date="2014-11" db="EMBL/GenBank/DDBJ databases">
        <authorList>
            <person name="Amaro Gonzalez C."/>
        </authorList>
    </citation>
    <scope>NUCLEOTIDE SEQUENCE</scope>
</reference>
<proteinExistence type="predicted"/>
<sequence>MTITTGSRYAPQKPHSAC</sequence>